<protein>
    <recommendedName>
        <fullName evidence="3">F-box domain-containing protein</fullName>
    </recommendedName>
</protein>
<dbReference type="Proteomes" id="UP001239213">
    <property type="component" value="Unassembled WGS sequence"/>
</dbReference>
<comment type="caution">
    <text evidence="1">The sequence shown here is derived from an EMBL/GenBank/DDBJ whole genome shotgun (WGS) entry which is preliminary data.</text>
</comment>
<organism evidence="1 2">
    <name type="scientific">Colletotrichum cuscutae</name>
    <dbReference type="NCBI Taxonomy" id="1209917"/>
    <lineage>
        <taxon>Eukaryota</taxon>
        <taxon>Fungi</taxon>
        <taxon>Dikarya</taxon>
        <taxon>Ascomycota</taxon>
        <taxon>Pezizomycotina</taxon>
        <taxon>Sordariomycetes</taxon>
        <taxon>Hypocreomycetidae</taxon>
        <taxon>Glomerellales</taxon>
        <taxon>Glomerellaceae</taxon>
        <taxon>Colletotrichum</taxon>
        <taxon>Colletotrichum acutatum species complex</taxon>
    </lineage>
</organism>
<proteinExistence type="predicted"/>
<accession>A0AAJ0DLG4</accession>
<reference evidence="1" key="1">
    <citation type="submission" date="2016-11" db="EMBL/GenBank/DDBJ databases">
        <title>The genome sequence of Colletotrichum cuscutae.</title>
        <authorList>
            <person name="Baroncelli R."/>
        </authorList>
    </citation>
    <scope>NUCLEOTIDE SEQUENCE</scope>
    <source>
        <strain evidence="1">IMI 304802</strain>
    </source>
</reference>
<evidence type="ECO:0000313" key="1">
    <source>
        <dbReference type="EMBL" id="KAK1491406.1"/>
    </source>
</evidence>
<gene>
    <name evidence="1" type="ORF">CCUS01_03192</name>
</gene>
<evidence type="ECO:0008006" key="3">
    <source>
        <dbReference type="Google" id="ProtNLM"/>
    </source>
</evidence>
<evidence type="ECO:0000313" key="2">
    <source>
        <dbReference type="Proteomes" id="UP001239213"/>
    </source>
</evidence>
<dbReference type="EMBL" id="MPDP01000035">
    <property type="protein sequence ID" value="KAK1491406.1"/>
    <property type="molecule type" value="Genomic_DNA"/>
</dbReference>
<name>A0AAJ0DLG4_9PEZI</name>
<keyword evidence="2" id="KW-1185">Reference proteome</keyword>
<dbReference type="AlphaFoldDB" id="A0AAJ0DLG4"/>
<sequence length="425" mass="49595">MEPLTKFELFRVAHLIVKAYVFTEAYSKTTTGISNIPIEVFEQIYSQLRCNDDELDEKEWIACQSTLLSICRVSKAFHKLAKPYLYRQIFLVADNHSGTKFFSLVRALVSQPTLSQQVQSLRISHAQTSYRDYRNDRDYEEYRTPCSIENWEFLTNAVKDRMPWYIFSRQDPIWENTNITVKEIRCRDKEMKCLMKILVFMHLPNLSTLHVSIRVSEAGPEYANGSYIGWHIPEHLQQVKELYIYGEDAQTPFLLSGCLFWHMYLPSTVTDICLRNCKLLLADDASGSFYPRTWNIKKVSLIDCTMTPDVLSELTNDVFPLEEFEYVVNSKFEDKIALVTAAETIDRLKSYSASLVDLRLRFRLSDGRPIREDEEPYKPSDFCDFKKLKTLCRIGSPIRPRYPAEAAQGPMRGPIYDYHRLPNLR</sequence>